<dbReference type="SUPFAM" id="SSF52087">
    <property type="entry name" value="CRAL/TRIO domain"/>
    <property type="match status" value="1"/>
</dbReference>
<feature type="domain" description="CRAL-TRIO" evidence="1">
    <location>
        <begin position="38"/>
        <end position="141"/>
    </location>
</feature>
<dbReference type="Gene3D" id="3.40.525.10">
    <property type="entry name" value="CRAL-TRIO lipid binding domain"/>
    <property type="match status" value="1"/>
</dbReference>
<dbReference type="InterPro" id="IPR036865">
    <property type="entry name" value="CRAL-TRIO_dom_sf"/>
</dbReference>
<dbReference type="EMBL" id="MN739677">
    <property type="protein sequence ID" value="QHT20082.1"/>
    <property type="molecule type" value="Genomic_DNA"/>
</dbReference>
<dbReference type="CDD" id="cd00170">
    <property type="entry name" value="SEC14"/>
    <property type="match status" value="1"/>
</dbReference>
<reference evidence="2" key="1">
    <citation type="journal article" date="2020" name="Nature">
        <title>Giant virus diversity and host interactions through global metagenomics.</title>
        <authorList>
            <person name="Schulz F."/>
            <person name="Roux S."/>
            <person name="Paez-Espino D."/>
            <person name="Jungbluth S."/>
            <person name="Walsh D.A."/>
            <person name="Denef V.J."/>
            <person name="McMahon K.D."/>
            <person name="Konstantinidis K.T."/>
            <person name="Eloe-Fadrosh E.A."/>
            <person name="Kyrpides N.C."/>
            <person name="Woyke T."/>
        </authorList>
    </citation>
    <scope>NUCLEOTIDE SEQUENCE</scope>
    <source>
        <strain evidence="2">GVMAG-M-3300023174-60</strain>
    </source>
</reference>
<evidence type="ECO:0000313" key="2">
    <source>
        <dbReference type="EMBL" id="QHT20082.1"/>
    </source>
</evidence>
<dbReference type="Pfam" id="PF00650">
    <property type="entry name" value="CRAL_TRIO"/>
    <property type="match status" value="1"/>
</dbReference>
<dbReference type="InterPro" id="IPR001251">
    <property type="entry name" value="CRAL-TRIO_dom"/>
</dbReference>
<sequence length="141" mass="16351">METICIKCTMDPTSHSFKKISEKDGVCTYYTKPINSKLYTDTDGILSHYDNALKQIGDKKWIWIFDSDGFDLKHAMEVKTGSGIAKLLTEKYADNLLEIKIINPTWHIRTMLTAVWPFLSQTTCDKIRILKDRYYSVLEFV</sequence>
<dbReference type="AlphaFoldDB" id="A0A6C0DU87"/>
<accession>A0A6C0DU87</accession>
<evidence type="ECO:0000259" key="1">
    <source>
        <dbReference type="PROSITE" id="PS50191"/>
    </source>
</evidence>
<dbReference type="PROSITE" id="PS50191">
    <property type="entry name" value="CRAL_TRIO"/>
    <property type="match status" value="1"/>
</dbReference>
<proteinExistence type="predicted"/>
<organism evidence="2">
    <name type="scientific">viral metagenome</name>
    <dbReference type="NCBI Taxonomy" id="1070528"/>
    <lineage>
        <taxon>unclassified sequences</taxon>
        <taxon>metagenomes</taxon>
        <taxon>organismal metagenomes</taxon>
    </lineage>
</organism>
<protein>
    <recommendedName>
        <fullName evidence="1">CRAL-TRIO domain-containing protein</fullName>
    </recommendedName>
</protein>
<name>A0A6C0DU87_9ZZZZ</name>